<evidence type="ECO:0000313" key="2">
    <source>
        <dbReference type="EMBL" id="MDO6120440.1"/>
    </source>
</evidence>
<feature type="transmembrane region" description="Helical" evidence="1">
    <location>
        <begin position="42"/>
        <end position="60"/>
    </location>
</feature>
<name>A0ABT8XB09_9HYPH</name>
<evidence type="ECO:0000256" key="1">
    <source>
        <dbReference type="SAM" id="Phobius"/>
    </source>
</evidence>
<reference evidence="2" key="1">
    <citation type="submission" date="2022-04" db="EMBL/GenBank/DDBJ databases">
        <title>Shinella lacus sp. nov., a novel member of the genus Shinella from water.</title>
        <authorList>
            <person name="Deng Y."/>
        </authorList>
    </citation>
    <scope>NUCLEOTIDE SEQUENCE</scope>
    <source>
        <strain evidence="2">JCM 31239</strain>
    </source>
</reference>
<sequence>MRLIIAIWALAGVGIASLILMGLGSAGFPDGYISPYDRLMRLPQTALSAMLLLAGIVLLIRSAFNRTRRFDVLLGLAMLICLYLPLTVMERCPRWQMCTSIFESTTGMMLNDGAGG</sequence>
<proteinExistence type="predicted"/>
<organism evidence="2 3">
    <name type="scientific">Shinella curvata</name>
    <dbReference type="NCBI Taxonomy" id="1817964"/>
    <lineage>
        <taxon>Bacteria</taxon>
        <taxon>Pseudomonadati</taxon>
        <taxon>Pseudomonadota</taxon>
        <taxon>Alphaproteobacteria</taxon>
        <taxon>Hyphomicrobiales</taxon>
        <taxon>Rhizobiaceae</taxon>
        <taxon>Shinella</taxon>
    </lineage>
</organism>
<dbReference type="EMBL" id="WHSC02000002">
    <property type="protein sequence ID" value="MDO6120440.1"/>
    <property type="molecule type" value="Genomic_DNA"/>
</dbReference>
<gene>
    <name evidence="2" type="ORF">GB928_004515</name>
</gene>
<keyword evidence="1" id="KW-0472">Membrane</keyword>
<dbReference type="Proteomes" id="UP001177080">
    <property type="component" value="Unassembled WGS sequence"/>
</dbReference>
<feature type="transmembrane region" description="Helical" evidence="1">
    <location>
        <begin position="72"/>
        <end position="89"/>
    </location>
</feature>
<keyword evidence="1" id="KW-0812">Transmembrane</keyword>
<protein>
    <submittedName>
        <fullName evidence="2">Uncharacterized protein</fullName>
    </submittedName>
</protein>
<keyword evidence="3" id="KW-1185">Reference proteome</keyword>
<comment type="caution">
    <text evidence="2">The sequence shown here is derived from an EMBL/GenBank/DDBJ whole genome shotgun (WGS) entry which is preliminary data.</text>
</comment>
<evidence type="ECO:0000313" key="3">
    <source>
        <dbReference type="Proteomes" id="UP001177080"/>
    </source>
</evidence>
<accession>A0ABT8XB09</accession>
<keyword evidence="1" id="KW-1133">Transmembrane helix</keyword>
<dbReference type="RefSeq" id="WP_244762101.1">
    <property type="nucleotide sequence ID" value="NZ_JALJCJ010000004.1"/>
</dbReference>